<keyword evidence="6 7" id="KW-0472">Membrane</keyword>
<comment type="subcellular location">
    <subcellularLocation>
        <location evidence="1 7">Cell membrane</location>
        <topology evidence="1 7">Multi-pass membrane protein</topology>
    </subcellularLocation>
</comment>
<feature type="transmembrane region" description="Helical" evidence="7">
    <location>
        <begin position="247"/>
        <end position="269"/>
    </location>
</feature>
<organism evidence="9 10">
    <name type="scientific">Kibdelosporangium banguiense</name>
    <dbReference type="NCBI Taxonomy" id="1365924"/>
    <lineage>
        <taxon>Bacteria</taxon>
        <taxon>Bacillati</taxon>
        <taxon>Actinomycetota</taxon>
        <taxon>Actinomycetes</taxon>
        <taxon>Pseudonocardiales</taxon>
        <taxon>Pseudonocardiaceae</taxon>
        <taxon>Kibdelosporangium</taxon>
    </lineage>
</organism>
<reference evidence="9 10" key="1">
    <citation type="submission" date="2021-03" db="EMBL/GenBank/DDBJ databases">
        <title>Sequencing the genomes of 1000 actinobacteria strains.</title>
        <authorList>
            <person name="Klenk H.-P."/>
        </authorList>
    </citation>
    <scope>NUCLEOTIDE SEQUENCE [LARGE SCALE GENOMIC DNA]</scope>
    <source>
        <strain evidence="9 10">DSM 46670</strain>
    </source>
</reference>
<dbReference type="Proteomes" id="UP001519332">
    <property type="component" value="Unassembled WGS sequence"/>
</dbReference>
<keyword evidence="10" id="KW-1185">Reference proteome</keyword>
<keyword evidence="9" id="KW-0762">Sugar transport</keyword>
<feature type="transmembrane region" description="Helical" evidence="7">
    <location>
        <begin position="75"/>
        <end position="96"/>
    </location>
</feature>
<evidence type="ECO:0000256" key="1">
    <source>
        <dbReference type="ARBA" id="ARBA00004651"/>
    </source>
</evidence>
<dbReference type="PANTHER" id="PTHR43744:SF12">
    <property type="entry name" value="ABC TRANSPORTER PERMEASE PROTEIN MG189-RELATED"/>
    <property type="match status" value="1"/>
</dbReference>
<dbReference type="PANTHER" id="PTHR43744">
    <property type="entry name" value="ABC TRANSPORTER PERMEASE PROTEIN MG189-RELATED-RELATED"/>
    <property type="match status" value="1"/>
</dbReference>
<dbReference type="EMBL" id="JAGINW010000001">
    <property type="protein sequence ID" value="MBP2326648.1"/>
    <property type="molecule type" value="Genomic_DNA"/>
</dbReference>
<dbReference type="CDD" id="cd06261">
    <property type="entry name" value="TM_PBP2"/>
    <property type="match status" value="1"/>
</dbReference>
<evidence type="ECO:0000313" key="10">
    <source>
        <dbReference type="Proteomes" id="UP001519332"/>
    </source>
</evidence>
<dbReference type="PROSITE" id="PS50928">
    <property type="entry name" value="ABC_TM1"/>
    <property type="match status" value="1"/>
</dbReference>
<evidence type="ECO:0000256" key="5">
    <source>
        <dbReference type="ARBA" id="ARBA00022989"/>
    </source>
</evidence>
<dbReference type="SUPFAM" id="SSF161098">
    <property type="entry name" value="MetI-like"/>
    <property type="match status" value="1"/>
</dbReference>
<keyword evidence="3" id="KW-1003">Cell membrane</keyword>
<evidence type="ECO:0000256" key="3">
    <source>
        <dbReference type="ARBA" id="ARBA00022475"/>
    </source>
</evidence>
<sequence>MTRRRSTPLTIAMLAALAYFLLPLLWLVVASTKSTQDLFTTFGLWFSRAPQLLTNAQDTLTHNGGVFVQWLVNTVLYAVVSAVGAALLAAAAGYGFAKYRFRGHGAAFNLVIGAVMVPATALAIPTYLLFAEVGLVNTPWAIILPSLINPFGLYLMRIYAQDAVPDSLIEAARIDGASEGRIFLQIALKLLGPGLVTVLLFTLVATWNNYFLPLIMLNDPGLYPVTVGLASWAAQAQNGGAGASSEMMPLVVTGSLLSVIPLVVAFLLLQRYWQSGLATGAVKQ</sequence>
<dbReference type="Pfam" id="PF00528">
    <property type="entry name" value="BPD_transp_1"/>
    <property type="match status" value="1"/>
</dbReference>
<comment type="similarity">
    <text evidence="7">Belongs to the binding-protein-dependent transport system permease family.</text>
</comment>
<evidence type="ECO:0000256" key="4">
    <source>
        <dbReference type="ARBA" id="ARBA00022692"/>
    </source>
</evidence>
<evidence type="ECO:0000256" key="2">
    <source>
        <dbReference type="ARBA" id="ARBA00022448"/>
    </source>
</evidence>
<name>A0ABS4TRV8_9PSEU</name>
<feature type="transmembrane region" description="Helical" evidence="7">
    <location>
        <begin position="140"/>
        <end position="160"/>
    </location>
</feature>
<dbReference type="Gene3D" id="1.10.3720.10">
    <property type="entry name" value="MetI-like"/>
    <property type="match status" value="1"/>
</dbReference>
<accession>A0ABS4TRV8</accession>
<evidence type="ECO:0000313" key="9">
    <source>
        <dbReference type="EMBL" id="MBP2326648.1"/>
    </source>
</evidence>
<gene>
    <name evidence="9" type="ORF">JOF56_007033</name>
</gene>
<dbReference type="InterPro" id="IPR035906">
    <property type="entry name" value="MetI-like_sf"/>
</dbReference>
<dbReference type="InterPro" id="IPR000515">
    <property type="entry name" value="MetI-like"/>
</dbReference>
<evidence type="ECO:0000256" key="6">
    <source>
        <dbReference type="ARBA" id="ARBA00023136"/>
    </source>
</evidence>
<proteinExistence type="inferred from homology"/>
<protein>
    <submittedName>
        <fullName evidence="9">Multiple sugar transport system permease protein</fullName>
    </submittedName>
</protein>
<feature type="transmembrane region" description="Helical" evidence="7">
    <location>
        <begin position="108"/>
        <end position="128"/>
    </location>
</feature>
<evidence type="ECO:0000259" key="8">
    <source>
        <dbReference type="PROSITE" id="PS50928"/>
    </source>
</evidence>
<evidence type="ECO:0000256" key="7">
    <source>
        <dbReference type="RuleBase" id="RU363032"/>
    </source>
</evidence>
<keyword evidence="2 7" id="KW-0813">Transport</keyword>
<keyword evidence="4 7" id="KW-0812">Transmembrane</keyword>
<keyword evidence="5 7" id="KW-1133">Transmembrane helix</keyword>
<feature type="domain" description="ABC transmembrane type-1" evidence="8">
    <location>
        <begin position="71"/>
        <end position="269"/>
    </location>
</feature>
<feature type="transmembrane region" description="Helical" evidence="7">
    <location>
        <begin position="181"/>
        <end position="207"/>
    </location>
</feature>
<comment type="caution">
    <text evidence="9">The sequence shown here is derived from an EMBL/GenBank/DDBJ whole genome shotgun (WGS) entry which is preliminary data.</text>
</comment>